<comment type="caution">
    <text evidence="4">The sequence shown here is derived from an EMBL/GenBank/DDBJ whole genome shotgun (WGS) entry which is preliminary data.</text>
</comment>
<organism evidence="4 5">
    <name type="scientific">Desulfatitalea alkaliphila</name>
    <dbReference type="NCBI Taxonomy" id="2929485"/>
    <lineage>
        <taxon>Bacteria</taxon>
        <taxon>Pseudomonadati</taxon>
        <taxon>Thermodesulfobacteriota</taxon>
        <taxon>Desulfobacteria</taxon>
        <taxon>Desulfobacterales</taxon>
        <taxon>Desulfosarcinaceae</taxon>
        <taxon>Desulfatitalea</taxon>
    </lineage>
</organism>
<feature type="domain" description="HD" evidence="3">
    <location>
        <begin position="14"/>
        <end position="163"/>
    </location>
</feature>
<dbReference type="RefSeq" id="WP_246905219.1">
    <property type="nucleotide sequence ID" value="NZ_JALJRB010000007.1"/>
</dbReference>
<keyword evidence="2" id="KW-0378">Hydrolase</keyword>
<dbReference type="EMBL" id="JALJRB010000007">
    <property type="protein sequence ID" value="MCJ8500539.1"/>
    <property type="molecule type" value="Genomic_DNA"/>
</dbReference>
<dbReference type="GO" id="GO:0005737">
    <property type="term" value="C:cytoplasm"/>
    <property type="evidence" value="ECO:0007669"/>
    <property type="project" value="TreeGrafter"/>
</dbReference>
<sequence length="182" mass="20559">MQPVADLIFEALFLKHVPRSGYAFLGTGRESVAEHVYAATFIAFVLSRLEPTADTQRLVTMCIVHDLPEARIGDLNYVQKRYVRPDTAQAVTDALQRVDWGPDIAALIEEFEAGTTLEAKLARDADQLSLVVDLKALKDLGYATPDEWLPHVRDRLQTRTAKDLADALMATPRNEWWFRLFC</sequence>
<dbReference type="InterPro" id="IPR006674">
    <property type="entry name" value="HD_domain"/>
</dbReference>
<dbReference type="Gene3D" id="1.10.3210.10">
    <property type="entry name" value="Hypothetical protein af1432"/>
    <property type="match status" value="1"/>
</dbReference>
<dbReference type="AlphaFoldDB" id="A0AA41R185"/>
<keyword evidence="5" id="KW-1185">Reference proteome</keyword>
<name>A0AA41R185_9BACT</name>
<dbReference type="Proteomes" id="UP001165427">
    <property type="component" value="Unassembled WGS sequence"/>
</dbReference>
<dbReference type="PANTHER" id="PTHR11845">
    <property type="entry name" value="5'-DEOXYNUCLEOTIDASE HDDC2"/>
    <property type="match status" value="1"/>
</dbReference>
<accession>A0AA41R185</accession>
<keyword evidence="1" id="KW-0479">Metal-binding</keyword>
<gene>
    <name evidence="4" type="ORF">MRX98_08140</name>
</gene>
<protein>
    <submittedName>
        <fullName evidence="4">HD domain-containing protein</fullName>
    </submittedName>
</protein>
<evidence type="ECO:0000313" key="5">
    <source>
        <dbReference type="Proteomes" id="UP001165427"/>
    </source>
</evidence>
<reference evidence="4" key="1">
    <citation type="submission" date="2022-04" db="EMBL/GenBank/DDBJ databases">
        <title>Desulfatitalea alkaliphila sp. nov., a novel anaerobic sulfate-reducing bacterium isolated from terrestrial mud volcano, Taman Peninsula, Russia.</title>
        <authorList>
            <person name="Khomyakova M.A."/>
            <person name="Merkel A.Y."/>
            <person name="Slobodkin A.I."/>
        </authorList>
    </citation>
    <scope>NUCLEOTIDE SEQUENCE</scope>
    <source>
        <strain evidence="4">M08but</strain>
    </source>
</reference>
<evidence type="ECO:0000259" key="3">
    <source>
        <dbReference type="Pfam" id="PF13023"/>
    </source>
</evidence>
<evidence type="ECO:0000256" key="1">
    <source>
        <dbReference type="ARBA" id="ARBA00022723"/>
    </source>
</evidence>
<proteinExistence type="predicted"/>
<dbReference type="InterPro" id="IPR039356">
    <property type="entry name" value="YfbR/HDDC2"/>
</dbReference>
<dbReference type="SUPFAM" id="SSF109604">
    <property type="entry name" value="HD-domain/PDEase-like"/>
    <property type="match status" value="1"/>
</dbReference>
<evidence type="ECO:0000313" key="4">
    <source>
        <dbReference type="EMBL" id="MCJ8500539.1"/>
    </source>
</evidence>
<dbReference type="Pfam" id="PF13023">
    <property type="entry name" value="HD_3"/>
    <property type="match status" value="1"/>
</dbReference>
<dbReference type="GO" id="GO:0002953">
    <property type="term" value="F:5'-deoxynucleotidase activity"/>
    <property type="evidence" value="ECO:0007669"/>
    <property type="project" value="InterPro"/>
</dbReference>
<dbReference type="GO" id="GO:0046872">
    <property type="term" value="F:metal ion binding"/>
    <property type="evidence" value="ECO:0007669"/>
    <property type="project" value="UniProtKB-KW"/>
</dbReference>
<evidence type="ECO:0000256" key="2">
    <source>
        <dbReference type="ARBA" id="ARBA00022801"/>
    </source>
</evidence>
<dbReference type="PANTHER" id="PTHR11845:SF13">
    <property type="entry name" value="5'-DEOXYNUCLEOTIDASE HDDC2"/>
    <property type="match status" value="1"/>
</dbReference>